<accession>A0AB37X4C3</accession>
<dbReference type="AlphaFoldDB" id="A0AB37X4C3"/>
<reference evidence="2 3" key="1">
    <citation type="submission" date="2018-12" db="EMBL/GenBank/DDBJ databases">
        <title>Unveiling genomic diversity among members of the Bifidobacterium pseudolongum species, a widely distributed gut commensal of the animal kingdom.</title>
        <authorList>
            <person name="Lugli G.A."/>
            <person name="Duranti S."/>
            <person name="Albert K."/>
            <person name="Mancabelli L."/>
            <person name="Napoli S."/>
            <person name="Viappiani A."/>
            <person name="Anzalone R."/>
            <person name="Longhi G."/>
            <person name="Milani C."/>
            <person name="Turroni F."/>
            <person name="Alessandri G."/>
            <person name="Sela D.A."/>
            <person name="Van Sinderen D."/>
            <person name="Ventura M."/>
        </authorList>
    </citation>
    <scope>NUCLEOTIDE SEQUENCE [LARGE SCALE GENOMIC DNA]</scope>
    <source>
        <strain evidence="2 3">2002B</strain>
    </source>
</reference>
<name>A0AB37X4C3_9BIFI</name>
<dbReference type="Proteomes" id="UP000292655">
    <property type="component" value="Unassembled WGS sequence"/>
</dbReference>
<proteinExistence type="predicted"/>
<dbReference type="EMBL" id="RYUX01000011">
    <property type="protein sequence ID" value="RYQ37206.1"/>
    <property type="molecule type" value="Genomic_DNA"/>
</dbReference>
<evidence type="ECO:0000313" key="3">
    <source>
        <dbReference type="Proteomes" id="UP000292655"/>
    </source>
</evidence>
<dbReference type="Pfam" id="PF18813">
    <property type="entry name" value="PBECR4"/>
    <property type="match status" value="1"/>
</dbReference>
<feature type="domain" description="Phage-Barnase-EndoU-ColicinE5/D-RelE like nuclease 4" evidence="1">
    <location>
        <begin position="16"/>
        <end position="188"/>
    </location>
</feature>
<dbReference type="RefSeq" id="WP_129874356.1">
    <property type="nucleotide sequence ID" value="NZ_RYUX01000011.1"/>
</dbReference>
<evidence type="ECO:0000259" key="1">
    <source>
        <dbReference type="Pfam" id="PF18813"/>
    </source>
</evidence>
<comment type="caution">
    <text evidence="2">The sequence shown here is derived from an EMBL/GenBank/DDBJ whole genome shotgun (WGS) entry which is preliminary data.</text>
</comment>
<gene>
    <name evidence="2" type="ORF">PG2002B_1083</name>
</gene>
<dbReference type="InterPro" id="IPR041420">
    <property type="entry name" value="PBECR4"/>
</dbReference>
<evidence type="ECO:0000313" key="2">
    <source>
        <dbReference type="EMBL" id="RYQ37206.1"/>
    </source>
</evidence>
<protein>
    <recommendedName>
        <fullName evidence="1">Phage-Barnase-EndoU-ColicinE5/D-RelE like nuclease 4 domain-containing protein</fullName>
    </recommendedName>
</protein>
<sequence length="221" mass="25400">MANRATGFQKDVKRIVEECALIYANNLLNRYVLFGPTDATRPYEVYFPADCFFHLCGIEYKDSRQRVSAAKFFDLACQGRIDANLFKPKYNKRTNDKLSILYSLVRIDATATKIAPLPLVRYGRTNADYIIFNNNSVVMAVRMDRSGSNSLIPCSALKDDVPKQTEEKNVGLVLKTEQSDKKYSIVIKPKNGFNDRQESNRRKVLSKYHGQCTLPWHWRNT</sequence>
<organism evidence="2 3">
    <name type="scientific">Bifidobacterium pseudolongum subsp. globosum</name>
    <dbReference type="NCBI Taxonomy" id="1690"/>
    <lineage>
        <taxon>Bacteria</taxon>
        <taxon>Bacillati</taxon>
        <taxon>Actinomycetota</taxon>
        <taxon>Actinomycetes</taxon>
        <taxon>Bifidobacteriales</taxon>
        <taxon>Bifidobacteriaceae</taxon>
        <taxon>Bifidobacterium</taxon>
    </lineage>
</organism>